<dbReference type="GO" id="GO:0006465">
    <property type="term" value="P:signal peptide processing"/>
    <property type="evidence" value="ECO:0007669"/>
    <property type="project" value="InterPro"/>
</dbReference>
<evidence type="ECO:0000256" key="9">
    <source>
        <dbReference type="SAM" id="MobiDB-lite"/>
    </source>
</evidence>
<feature type="region of interest" description="Disordered" evidence="9">
    <location>
        <begin position="1"/>
        <end position="58"/>
    </location>
</feature>
<keyword evidence="8" id="KW-0472">Membrane</keyword>
<comment type="subcellular location">
    <subcellularLocation>
        <location evidence="2">Cell membrane</location>
        <topology evidence="2">Single-pass type II membrane protein</topology>
    </subcellularLocation>
    <subcellularLocation>
        <location evidence="8">Membrane</location>
        <topology evidence="8">Single-pass type II membrane protein</topology>
    </subcellularLocation>
</comment>
<evidence type="ECO:0000313" key="11">
    <source>
        <dbReference type="EMBL" id="CCM64519.1"/>
    </source>
</evidence>
<evidence type="ECO:0000256" key="6">
    <source>
        <dbReference type="ARBA" id="ARBA00022801"/>
    </source>
</evidence>
<feature type="active site" evidence="7">
    <location>
        <position position="138"/>
    </location>
</feature>
<dbReference type="AlphaFoldDB" id="R4Z0R1"/>
<feature type="active site" evidence="7">
    <location>
        <position position="189"/>
    </location>
</feature>
<sequence length="278" mass="28711">MSDDPQAGNTPAVEPKWAVPAPQLNGMGKPMRVRAPYPPSAVQPQPPTSSSDDATPGLTPVEVAAEAGAGAGAGAGVEAEAEVEVEVPVENEASAGRSALAAKARSWAETVAVFAVGLVLALLLRAFLLQAFSIPSDSMVPTLLSGDRVVVWKPSDSIADLHQGDVVVFQRPDVSQCPFGSDDPQDLIKRVIGLPGQTITSPSGQVMADGKPLDESYLPPGTVTDMSEPITVPEGHLLMLGDNRGASKDGRCFGPISEDAIVGRATARVWPPGRIGGL</sequence>
<keyword evidence="6 8" id="KW-0378">Hydrolase</keyword>
<dbReference type="InterPro" id="IPR019758">
    <property type="entry name" value="Pept_S26A_signal_pept_1_CS"/>
</dbReference>
<evidence type="ECO:0000256" key="3">
    <source>
        <dbReference type="ARBA" id="ARBA00009370"/>
    </source>
</evidence>
<gene>
    <name evidence="11" type="ORF">BN381_400037</name>
</gene>
<evidence type="ECO:0000256" key="8">
    <source>
        <dbReference type="RuleBase" id="RU362042"/>
    </source>
</evidence>
<dbReference type="PANTHER" id="PTHR43390">
    <property type="entry name" value="SIGNAL PEPTIDASE I"/>
    <property type="match status" value="1"/>
</dbReference>
<organism evidence="11 12">
    <name type="scientific">Candidatus Neomicrothrix parvicella RN1</name>
    <dbReference type="NCBI Taxonomy" id="1229780"/>
    <lineage>
        <taxon>Bacteria</taxon>
        <taxon>Bacillati</taxon>
        <taxon>Actinomycetota</taxon>
        <taxon>Acidimicrobiia</taxon>
        <taxon>Acidimicrobiales</taxon>
        <taxon>Microthrixaceae</taxon>
        <taxon>Candidatus Neomicrothrix</taxon>
    </lineage>
</organism>
<dbReference type="STRING" id="1229780.BN381_400037"/>
<evidence type="ECO:0000256" key="7">
    <source>
        <dbReference type="PIRSR" id="PIRSR600223-1"/>
    </source>
</evidence>
<dbReference type="PANTHER" id="PTHR43390:SF1">
    <property type="entry name" value="CHLOROPLAST PROCESSING PEPTIDASE"/>
    <property type="match status" value="1"/>
</dbReference>
<dbReference type="EMBL" id="CANL01000035">
    <property type="protein sequence ID" value="CCM64519.1"/>
    <property type="molecule type" value="Genomic_DNA"/>
</dbReference>
<evidence type="ECO:0000256" key="5">
    <source>
        <dbReference type="ARBA" id="ARBA00022670"/>
    </source>
</evidence>
<dbReference type="NCBIfam" id="TIGR02227">
    <property type="entry name" value="sigpep_I_bact"/>
    <property type="match status" value="1"/>
</dbReference>
<dbReference type="PRINTS" id="PR00727">
    <property type="entry name" value="LEADERPTASE"/>
</dbReference>
<protein>
    <recommendedName>
        <fullName evidence="4 8">Signal peptidase I</fullName>
        <ecNumber evidence="4 8">3.4.21.89</ecNumber>
    </recommendedName>
</protein>
<dbReference type="CDD" id="cd06530">
    <property type="entry name" value="S26_SPase_I"/>
    <property type="match status" value="1"/>
</dbReference>
<dbReference type="RefSeq" id="WP_012228695.1">
    <property type="nucleotide sequence ID" value="NZ_HG422565.1"/>
</dbReference>
<dbReference type="InterPro" id="IPR036286">
    <property type="entry name" value="LexA/Signal_pep-like_sf"/>
</dbReference>
<evidence type="ECO:0000313" key="12">
    <source>
        <dbReference type="Proteomes" id="UP000018291"/>
    </source>
</evidence>
<evidence type="ECO:0000259" key="10">
    <source>
        <dbReference type="Pfam" id="PF10502"/>
    </source>
</evidence>
<dbReference type="InterPro" id="IPR019756">
    <property type="entry name" value="Pept_S26A_signal_pept_1_Ser-AS"/>
</dbReference>
<keyword evidence="8" id="KW-1133">Transmembrane helix</keyword>
<dbReference type="GO" id="GO:0004252">
    <property type="term" value="F:serine-type endopeptidase activity"/>
    <property type="evidence" value="ECO:0007669"/>
    <property type="project" value="InterPro"/>
</dbReference>
<feature type="compositionally biased region" description="Pro residues" evidence="9">
    <location>
        <begin position="36"/>
        <end position="47"/>
    </location>
</feature>
<keyword evidence="12" id="KW-1185">Reference proteome</keyword>
<evidence type="ECO:0000256" key="2">
    <source>
        <dbReference type="ARBA" id="ARBA00004401"/>
    </source>
</evidence>
<dbReference type="OrthoDB" id="9815782at2"/>
<accession>R4Z0R1</accession>
<feature type="transmembrane region" description="Helical" evidence="8">
    <location>
        <begin position="107"/>
        <end position="128"/>
    </location>
</feature>
<dbReference type="InterPro" id="IPR000223">
    <property type="entry name" value="Pept_S26A_signal_pept_1"/>
</dbReference>
<evidence type="ECO:0000256" key="1">
    <source>
        <dbReference type="ARBA" id="ARBA00000677"/>
    </source>
</evidence>
<comment type="caution">
    <text evidence="11">The sequence shown here is derived from an EMBL/GenBank/DDBJ whole genome shotgun (WGS) entry which is preliminary data.</text>
</comment>
<dbReference type="GO" id="GO:0009003">
    <property type="term" value="F:signal peptidase activity"/>
    <property type="evidence" value="ECO:0007669"/>
    <property type="project" value="UniProtKB-EC"/>
</dbReference>
<reference evidence="11 12" key="1">
    <citation type="journal article" date="2013" name="ISME J.">
        <title>Metabolic model for the filamentous 'Candidatus Microthrix parvicella' based on genomic and metagenomic analyses.</title>
        <authorList>
            <person name="Jon McIlroy S."/>
            <person name="Kristiansen R."/>
            <person name="Albertsen M."/>
            <person name="Michael Karst S."/>
            <person name="Rossetti S."/>
            <person name="Lund Nielsen J."/>
            <person name="Tandoi V."/>
            <person name="James Seviour R."/>
            <person name="Nielsen P.H."/>
        </authorList>
    </citation>
    <scope>NUCLEOTIDE SEQUENCE [LARGE SCALE GENOMIC DNA]</scope>
    <source>
        <strain evidence="11 12">RN1</strain>
    </source>
</reference>
<dbReference type="eggNOG" id="COG0681">
    <property type="taxonomic scope" value="Bacteria"/>
</dbReference>
<keyword evidence="5 8" id="KW-0645">Protease</keyword>
<dbReference type="PROSITE" id="PS00761">
    <property type="entry name" value="SPASE_I_3"/>
    <property type="match status" value="1"/>
</dbReference>
<dbReference type="Pfam" id="PF10502">
    <property type="entry name" value="Peptidase_S26"/>
    <property type="match status" value="1"/>
</dbReference>
<evidence type="ECO:0000256" key="4">
    <source>
        <dbReference type="ARBA" id="ARBA00013208"/>
    </source>
</evidence>
<dbReference type="HOGENOM" id="CLU_028723_0_1_11"/>
<comment type="catalytic activity">
    <reaction evidence="1 8">
        <text>Cleavage of hydrophobic, N-terminal signal or leader sequences from secreted and periplasmic proteins.</text>
        <dbReference type="EC" id="3.4.21.89"/>
    </reaction>
</comment>
<dbReference type="SUPFAM" id="SSF51306">
    <property type="entry name" value="LexA/Signal peptidase"/>
    <property type="match status" value="1"/>
</dbReference>
<proteinExistence type="inferred from homology"/>
<keyword evidence="8" id="KW-0812">Transmembrane</keyword>
<dbReference type="Gene3D" id="2.10.109.10">
    <property type="entry name" value="Umud Fragment, subunit A"/>
    <property type="match status" value="1"/>
</dbReference>
<dbReference type="EC" id="3.4.21.89" evidence="4 8"/>
<dbReference type="GO" id="GO:0005886">
    <property type="term" value="C:plasma membrane"/>
    <property type="evidence" value="ECO:0007669"/>
    <property type="project" value="UniProtKB-SubCell"/>
</dbReference>
<comment type="similarity">
    <text evidence="3 8">Belongs to the peptidase S26 family.</text>
</comment>
<feature type="domain" description="Peptidase S26" evidence="10">
    <location>
        <begin position="108"/>
        <end position="270"/>
    </location>
</feature>
<name>R4Z0R1_9ACTN</name>
<dbReference type="PROSITE" id="PS00501">
    <property type="entry name" value="SPASE_I_1"/>
    <property type="match status" value="1"/>
</dbReference>
<dbReference type="Proteomes" id="UP000018291">
    <property type="component" value="Unassembled WGS sequence"/>
</dbReference>
<dbReference type="InterPro" id="IPR019533">
    <property type="entry name" value="Peptidase_S26"/>
</dbReference>